<dbReference type="Proteomes" id="UP000664815">
    <property type="component" value="Unassembled WGS sequence"/>
</dbReference>
<feature type="signal peptide" evidence="1">
    <location>
        <begin position="1"/>
        <end position="21"/>
    </location>
</feature>
<feature type="chain" id="PRO_5039468525" description="Secreted protein" evidence="1">
    <location>
        <begin position="22"/>
        <end position="170"/>
    </location>
</feature>
<comment type="caution">
    <text evidence="2">The sequence shown here is derived from an EMBL/GenBank/DDBJ whole genome shotgun (WGS) entry which is preliminary data.</text>
</comment>
<evidence type="ECO:0000256" key="1">
    <source>
        <dbReference type="SAM" id="SignalP"/>
    </source>
</evidence>
<dbReference type="EMBL" id="JAFKMG010000818">
    <property type="protein sequence ID" value="MBN8799446.1"/>
    <property type="molecule type" value="Genomic_DNA"/>
</dbReference>
<evidence type="ECO:0000313" key="2">
    <source>
        <dbReference type="EMBL" id="MBN8799446.1"/>
    </source>
</evidence>
<sequence>MQPSRLSLLLTATLLLAPAFAAQAQRVVEGDLQQQMSTAEFKAAGLDKLSPDELATLNAWLQGKVRNATATALEQAREEGRQEVIVKNRGFFDFGSSEPIEATLAGEFSGFAKGRQYTLDNGQVWEQTDGASVAGVRKQTPRVKITPGLMGVWYLQIEGLNTRAKVRRTK</sequence>
<gene>
    <name evidence="2" type="ORF">J0H45_08830</name>
</gene>
<dbReference type="AlphaFoldDB" id="A0A9D8L1N9"/>
<name>A0A9D8L1N9_9GAMM</name>
<organism evidence="2 3">
    <name type="scientific">Stenotrophomonas nitritireducens</name>
    <dbReference type="NCBI Taxonomy" id="83617"/>
    <lineage>
        <taxon>Bacteria</taxon>
        <taxon>Pseudomonadati</taxon>
        <taxon>Pseudomonadota</taxon>
        <taxon>Gammaproteobacteria</taxon>
        <taxon>Lysobacterales</taxon>
        <taxon>Lysobacteraceae</taxon>
        <taxon>Stenotrophomonas</taxon>
    </lineage>
</organism>
<evidence type="ECO:0000313" key="3">
    <source>
        <dbReference type="Proteomes" id="UP000664815"/>
    </source>
</evidence>
<protein>
    <recommendedName>
        <fullName evidence="4">Secreted protein</fullName>
    </recommendedName>
</protein>
<evidence type="ECO:0008006" key="4">
    <source>
        <dbReference type="Google" id="ProtNLM"/>
    </source>
</evidence>
<keyword evidence="1" id="KW-0732">Signal</keyword>
<reference evidence="2" key="1">
    <citation type="submission" date="2021-02" db="EMBL/GenBank/DDBJ databases">
        <title>Thiocyanate and organic carbon inputs drive convergent selection for specific autotrophic Afipia and Thiobacillus strains within complex microbiomes.</title>
        <authorList>
            <person name="Huddy R.J."/>
            <person name="Sachdeva R."/>
            <person name="Kadzinga F."/>
            <person name="Kantor R.S."/>
            <person name="Harrison S.T.L."/>
            <person name="Banfield J.F."/>
        </authorList>
    </citation>
    <scope>NUCLEOTIDE SEQUENCE</scope>
    <source>
        <strain evidence="2">SCN18_10_11_15_R1_P_69_7</strain>
    </source>
</reference>
<proteinExistence type="predicted"/>
<accession>A0A9D8L1N9</accession>